<dbReference type="Gene3D" id="3.40.140.10">
    <property type="entry name" value="Cytidine Deaminase, domain 2"/>
    <property type="match status" value="1"/>
</dbReference>
<dbReference type="InParanoid" id="A0A0V0QGQ7"/>
<feature type="compositionally biased region" description="Basic and acidic residues" evidence="2">
    <location>
        <begin position="152"/>
        <end position="172"/>
    </location>
</feature>
<dbReference type="GO" id="GO:0005634">
    <property type="term" value="C:nucleus"/>
    <property type="evidence" value="ECO:0007669"/>
    <property type="project" value="TreeGrafter"/>
</dbReference>
<dbReference type="GO" id="GO:0043130">
    <property type="term" value="F:ubiquitin binding"/>
    <property type="evidence" value="ECO:0007669"/>
    <property type="project" value="TreeGrafter"/>
</dbReference>
<dbReference type="InterPro" id="IPR016563">
    <property type="entry name" value="Npl4"/>
</dbReference>
<comment type="caution">
    <text evidence="4">The sequence shown here is derived from an EMBL/GenBank/DDBJ whole genome shotgun (WGS) entry which is preliminary data.</text>
</comment>
<organism evidence="4 5">
    <name type="scientific">Pseudocohnilembus persalinus</name>
    <name type="common">Ciliate</name>
    <dbReference type="NCBI Taxonomy" id="266149"/>
    <lineage>
        <taxon>Eukaryota</taxon>
        <taxon>Sar</taxon>
        <taxon>Alveolata</taxon>
        <taxon>Ciliophora</taxon>
        <taxon>Intramacronucleata</taxon>
        <taxon>Oligohymenophorea</taxon>
        <taxon>Scuticociliatia</taxon>
        <taxon>Philasterida</taxon>
        <taxon>Pseudocohnilembidae</taxon>
        <taxon>Pseudocohnilembus</taxon>
    </lineage>
</organism>
<feature type="domain" description="MPN" evidence="3">
    <location>
        <begin position="305"/>
        <end position="440"/>
    </location>
</feature>
<dbReference type="Proteomes" id="UP000054937">
    <property type="component" value="Unassembled WGS sequence"/>
</dbReference>
<dbReference type="GO" id="GO:0006511">
    <property type="term" value="P:ubiquitin-dependent protein catabolic process"/>
    <property type="evidence" value="ECO:0007669"/>
    <property type="project" value="InterPro"/>
</dbReference>
<dbReference type="Pfam" id="PF05021">
    <property type="entry name" value="NPL4"/>
    <property type="match status" value="1"/>
</dbReference>
<name>A0A0V0QGQ7_PSEPJ</name>
<evidence type="ECO:0000313" key="4">
    <source>
        <dbReference type="EMBL" id="KRX01320.1"/>
    </source>
</evidence>
<proteinExistence type="inferred from homology"/>
<feature type="region of interest" description="Disordered" evidence="2">
    <location>
        <begin position="152"/>
        <end position="176"/>
    </location>
</feature>
<dbReference type="AlphaFoldDB" id="A0A0V0QGQ7"/>
<dbReference type="OMA" id="RVGWIFS"/>
<dbReference type="PANTHER" id="PTHR12710">
    <property type="entry name" value="NUCLEAR PROTEIN LOCALIZATION 4"/>
    <property type="match status" value="1"/>
</dbReference>
<dbReference type="EMBL" id="LDAU01000171">
    <property type="protein sequence ID" value="KRX01320.1"/>
    <property type="molecule type" value="Genomic_DNA"/>
</dbReference>
<protein>
    <recommendedName>
        <fullName evidence="3">MPN domain-containing protein</fullName>
    </recommendedName>
</protein>
<evidence type="ECO:0000256" key="1">
    <source>
        <dbReference type="ARBA" id="ARBA00011025"/>
    </source>
</evidence>
<evidence type="ECO:0000256" key="2">
    <source>
        <dbReference type="SAM" id="MobiDB-lite"/>
    </source>
</evidence>
<dbReference type="CDD" id="cd08061">
    <property type="entry name" value="MPN_NPL4"/>
    <property type="match status" value="1"/>
</dbReference>
<accession>A0A0V0QGQ7</accession>
<dbReference type="InterPro" id="IPR037518">
    <property type="entry name" value="MPN"/>
</dbReference>
<reference evidence="4 5" key="1">
    <citation type="journal article" date="2015" name="Sci. Rep.">
        <title>Genome of the facultative scuticociliatosis pathogen Pseudocohnilembus persalinus provides insight into its virulence through horizontal gene transfer.</title>
        <authorList>
            <person name="Xiong J."/>
            <person name="Wang G."/>
            <person name="Cheng J."/>
            <person name="Tian M."/>
            <person name="Pan X."/>
            <person name="Warren A."/>
            <person name="Jiang C."/>
            <person name="Yuan D."/>
            <person name="Miao W."/>
        </authorList>
    </citation>
    <scope>NUCLEOTIDE SEQUENCE [LARGE SCALE GENOMIC DNA]</scope>
    <source>
        <strain evidence="4">36N120E</strain>
    </source>
</reference>
<keyword evidence="5" id="KW-1185">Reference proteome</keyword>
<dbReference type="GO" id="GO:0031625">
    <property type="term" value="F:ubiquitin protein ligase binding"/>
    <property type="evidence" value="ECO:0007669"/>
    <property type="project" value="TreeGrafter"/>
</dbReference>
<evidence type="ECO:0000313" key="5">
    <source>
        <dbReference type="Proteomes" id="UP000054937"/>
    </source>
</evidence>
<dbReference type="PROSITE" id="PS50249">
    <property type="entry name" value="MPN"/>
    <property type="match status" value="1"/>
</dbReference>
<dbReference type="PANTHER" id="PTHR12710:SF0">
    <property type="entry name" value="NUCLEAR PROTEIN LOCALIZATION PROTEIN 4 HOMOLOG"/>
    <property type="match status" value="1"/>
</dbReference>
<dbReference type="Pfam" id="PF05020">
    <property type="entry name" value="zf-NPL4"/>
    <property type="match status" value="1"/>
</dbReference>
<dbReference type="InterPro" id="IPR007717">
    <property type="entry name" value="NPL4_C"/>
</dbReference>
<evidence type="ECO:0000259" key="3">
    <source>
        <dbReference type="PROSITE" id="PS50249"/>
    </source>
</evidence>
<dbReference type="OrthoDB" id="10251089at2759"/>
<gene>
    <name evidence="4" type="ORF">PPERSA_11767</name>
</gene>
<sequence>MSKQIIRIKSGWGFQRLEIDPTKTTLLELRHKIAFNNKIEVNQFTMHPDEARAPALSSIHDKKLISQIPELQENGIEIYVKEKPGVVQKQQIDTEPPKQQYKKSAQCNHGPNQRCVNCESTDKKQEEVKPKKCLHGPKQKCVNCLGATNEQKDEKDENKMEVEGENKGDKKVGQKQTNKCYHGPGGKCVNCITIDKNKDSIKEGMKQNCQHGPHGKCIHCMDSEFISSAKHQQFDQFWFERTLKCKNTHPKHEKCPYCTPFENMSYKVKRDCKNHAPFPKSMCAHCIPPSITLKRQAYRHIDFCSIMNVKEIGGLVSHWIKKDFQEQRFGFLYGYYAEDPNYPLGIRAVVEAVFEPKQHGDVSGYVVMEDPLKESADRIATSLGLELIGQIYTNINHDVHMSSQEVRQAARYQSDYRVDHQTGYKVSKFITCILRTGKQNPNDVAPEVYMVSDQAQDMERDNIFADAESRKVLKIREPKDENDIIPTVLSESKPVKDCDPSWFVVNIGCGNMPDTRYNVLKHHDFPVCNRQEDEQNITTLKKYLSRYKNEPSYVRFSSFHLLVFLANFLDIDTACTIAQYVSEEKEIPKQTLEFIDTMLSHYN</sequence>
<comment type="similarity">
    <text evidence="1">Belongs to the NPL4 family.</text>
</comment>
<dbReference type="FunCoup" id="A0A0V0QGQ7">
    <property type="interactions" value="324"/>
</dbReference>
<dbReference type="InterPro" id="IPR007716">
    <property type="entry name" value="NPL4_Zn-bd_put"/>
</dbReference>